<dbReference type="GO" id="GO:0004356">
    <property type="term" value="F:glutamine synthetase activity"/>
    <property type="evidence" value="ECO:0007669"/>
    <property type="project" value="UniProtKB-EC"/>
</dbReference>
<accession>A0A7G9W7B9</accession>
<dbReference type="AlphaFoldDB" id="A0A7G9W7B9"/>
<evidence type="ECO:0000256" key="3">
    <source>
        <dbReference type="PROSITE-ProRule" id="PRU01331"/>
    </source>
</evidence>
<protein>
    <recommendedName>
        <fullName evidence="2">glutamine synthetase</fullName>
        <ecNumber evidence="2">6.3.1.2</ecNumber>
    </recommendedName>
</protein>
<dbReference type="SUPFAM" id="SSF55931">
    <property type="entry name" value="Glutamine synthetase/guanido kinase"/>
    <property type="match status" value="1"/>
</dbReference>
<dbReference type="Gene3D" id="3.30.590.10">
    <property type="entry name" value="Glutamine synthetase/guanido kinase, catalytic domain"/>
    <property type="match status" value="1"/>
</dbReference>
<dbReference type="PANTHER" id="PTHR43407:SF1">
    <property type="entry name" value="LENGSIN"/>
    <property type="match status" value="1"/>
</dbReference>
<dbReference type="EMBL" id="CP058559">
    <property type="protein sequence ID" value="QNO14581.1"/>
    <property type="molecule type" value="Genomic_DNA"/>
</dbReference>
<dbReference type="InterPro" id="IPR008146">
    <property type="entry name" value="Gln_synth_cat_dom"/>
</dbReference>
<keyword evidence="7" id="KW-1185">Reference proteome</keyword>
<comment type="similarity">
    <text evidence="1 3 4">Belongs to the glutamine synthetase family.</text>
</comment>
<evidence type="ECO:0000256" key="1">
    <source>
        <dbReference type="ARBA" id="ARBA00009897"/>
    </source>
</evidence>
<dbReference type="GO" id="GO:0006542">
    <property type="term" value="P:glutamine biosynthetic process"/>
    <property type="evidence" value="ECO:0007669"/>
    <property type="project" value="TreeGrafter"/>
</dbReference>
<evidence type="ECO:0000313" key="6">
    <source>
        <dbReference type="EMBL" id="QNO14581.1"/>
    </source>
</evidence>
<organism evidence="6 7">
    <name type="scientific">Alkalicella caledoniensis</name>
    <dbReference type="NCBI Taxonomy" id="2731377"/>
    <lineage>
        <taxon>Bacteria</taxon>
        <taxon>Bacillati</taxon>
        <taxon>Bacillota</taxon>
        <taxon>Clostridia</taxon>
        <taxon>Eubacteriales</taxon>
        <taxon>Proteinivoracaceae</taxon>
        <taxon>Alkalicella</taxon>
    </lineage>
</organism>
<gene>
    <name evidence="6" type="ORF">HYG86_07190</name>
</gene>
<evidence type="ECO:0000256" key="4">
    <source>
        <dbReference type="RuleBase" id="RU000384"/>
    </source>
</evidence>
<dbReference type="Pfam" id="PF00120">
    <property type="entry name" value="Gln-synt_C"/>
    <property type="match status" value="1"/>
</dbReference>
<proteinExistence type="inferred from homology"/>
<dbReference type="PROSITE" id="PS51987">
    <property type="entry name" value="GS_CATALYTIC"/>
    <property type="match status" value="1"/>
</dbReference>
<feature type="domain" description="GS catalytic" evidence="5">
    <location>
        <begin position="155"/>
        <end position="552"/>
    </location>
</feature>
<dbReference type="InterPro" id="IPR014746">
    <property type="entry name" value="Gln_synth/guanido_kin_cat_dom"/>
</dbReference>
<name>A0A7G9W7B9_ALKCA</name>
<evidence type="ECO:0000313" key="7">
    <source>
        <dbReference type="Proteomes" id="UP000516160"/>
    </source>
</evidence>
<dbReference type="GO" id="GO:0019740">
    <property type="term" value="P:nitrogen utilization"/>
    <property type="evidence" value="ECO:0007669"/>
    <property type="project" value="TreeGrafter"/>
</dbReference>
<evidence type="ECO:0000256" key="2">
    <source>
        <dbReference type="ARBA" id="ARBA00012937"/>
    </source>
</evidence>
<dbReference type="GO" id="GO:0016020">
    <property type="term" value="C:membrane"/>
    <property type="evidence" value="ECO:0007669"/>
    <property type="project" value="TreeGrafter"/>
</dbReference>
<dbReference type="PANTHER" id="PTHR43407">
    <property type="entry name" value="GLUTAMINE SYNTHETASE"/>
    <property type="match status" value="1"/>
</dbReference>
<reference evidence="6 7" key="1">
    <citation type="submission" date="2020-07" db="EMBL/GenBank/DDBJ databases">
        <title>Alkalicella. sp. LB2 genome.</title>
        <authorList>
            <person name="Postec A."/>
            <person name="Quemeneur M."/>
        </authorList>
    </citation>
    <scope>NUCLEOTIDE SEQUENCE [LARGE SCALE GENOMIC DNA]</scope>
    <source>
        <strain evidence="6 7">LB2</strain>
    </source>
</reference>
<dbReference type="EC" id="6.3.1.2" evidence="2"/>
<dbReference type="SMART" id="SM01230">
    <property type="entry name" value="Gln-synt_C"/>
    <property type="match status" value="1"/>
</dbReference>
<evidence type="ECO:0000259" key="5">
    <source>
        <dbReference type="PROSITE" id="PS51987"/>
    </source>
</evidence>
<dbReference type="RefSeq" id="WP_213168395.1">
    <property type="nucleotide sequence ID" value="NZ_CP058559.1"/>
</dbReference>
<dbReference type="KEGG" id="acae:HYG86_07190"/>
<dbReference type="GO" id="GO:0005737">
    <property type="term" value="C:cytoplasm"/>
    <property type="evidence" value="ECO:0007669"/>
    <property type="project" value="TreeGrafter"/>
</dbReference>
<dbReference type="Proteomes" id="UP000516160">
    <property type="component" value="Chromosome"/>
</dbReference>
<sequence>MTDLIYFLKPEEHNNPSNLKNILENHPEIKFISLMGIDLGGNATDEKIPVSLFLEDIEGFLKSGVQTDGSSVVLPGIATLNNAKVDIMPDTTVNWFVDYNYNYVDENHKPVGTLKIPSFLIHNGKFVDSRSILVAATKNFEVSILEILKNNSAILENVGIDSFEDIEKINFTAATELEFWVKTPEDREDVEKLSTSQTLKEQYWKRTQGSVRTALEETMLLLEYYGLEPEMGHKEVGGVNSTIGINGKLNHVMEQLEIDWKYSSAIQTGDNEILAREVVGDIFRSHGLEVTFAAKPIEGVAGSGEHTHFGLSVTLKNGKVKNLFSPKKMTDDYMSIVGYGALMGILNNYELISPFVTPTNDGFNRLKPGFEAPVCTVCSLGHDAKTPSRNRSILIGLIRDMQNPLATRFELRAPNPLSNTYLVMASCYQGMMDGIVAFKDATDPRELEMELSKKAGEPAKYLDKNREYRTEEDIFEYYTDLERDDLFGKPPATVWENVKNFSTFGEKRSMLLRGDVFSDSVIESFRLAIIKQWKEELLHRIIPGHIEIVRECQQIHDIETSSDLDVVRWKKIIEIKHNIMKDSLEKKSLTTRLREALSEKEYDLASDLQLQLADTIKELKELYISYKRNLF</sequence>